<organism evidence="1 2">
    <name type="scientific">Lichenibacterium ramalinae</name>
    <dbReference type="NCBI Taxonomy" id="2316527"/>
    <lineage>
        <taxon>Bacteria</taxon>
        <taxon>Pseudomonadati</taxon>
        <taxon>Pseudomonadota</taxon>
        <taxon>Alphaproteobacteria</taxon>
        <taxon>Hyphomicrobiales</taxon>
        <taxon>Lichenihabitantaceae</taxon>
        <taxon>Lichenibacterium</taxon>
    </lineage>
</organism>
<accession>A0A4V1RJ33</accession>
<name>A0A4V1RJ33_9HYPH</name>
<proteinExistence type="predicted"/>
<protein>
    <submittedName>
        <fullName evidence="1">Uncharacterized protein</fullName>
    </submittedName>
</protein>
<sequence>MGGGDFQAAAPTDKLREFASSSNGDRWFLGRDDATGVAHVVHRANQPSGGAVTHIELGAFLNRGPSAPEMLGLLKLIGSLVG</sequence>
<evidence type="ECO:0000313" key="1">
    <source>
        <dbReference type="EMBL" id="RYB06797.1"/>
    </source>
</evidence>
<dbReference type="EMBL" id="QYBC01000003">
    <property type="protein sequence ID" value="RYB06797.1"/>
    <property type="molecule type" value="Genomic_DNA"/>
</dbReference>
<reference evidence="1 2" key="1">
    <citation type="submission" date="2018-09" db="EMBL/GenBank/DDBJ databases">
        <authorList>
            <person name="Grouzdev D.S."/>
            <person name="Krutkina M.S."/>
        </authorList>
    </citation>
    <scope>NUCLEOTIDE SEQUENCE [LARGE SCALE GENOMIC DNA]</scope>
    <source>
        <strain evidence="1 2">RmlP001</strain>
    </source>
</reference>
<dbReference type="OrthoDB" id="7869524at2"/>
<keyword evidence="2" id="KW-1185">Reference proteome</keyword>
<comment type="caution">
    <text evidence="1">The sequence shown here is derived from an EMBL/GenBank/DDBJ whole genome shotgun (WGS) entry which is preliminary data.</text>
</comment>
<evidence type="ECO:0000313" key="2">
    <source>
        <dbReference type="Proteomes" id="UP000289411"/>
    </source>
</evidence>
<reference evidence="1 2" key="2">
    <citation type="submission" date="2019-02" db="EMBL/GenBank/DDBJ databases">
        <title>'Lichenibacterium ramalinii' gen. nov. sp. nov., 'Lichenibacterium minor' gen. nov. sp. nov.</title>
        <authorList>
            <person name="Pankratov T."/>
        </authorList>
    </citation>
    <scope>NUCLEOTIDE SEQUENCE [LARGE SCALE GENOMIC DNA]</scope>
    <source>
        <strain evidence="1 2">RmlP001</strain>
    </source>
</reference>
<dbReference type="Proteomes" id="UP000289411">
    <property type="component" value="Unassembled WGS sequence"/>
</dbReference>
<dbReference type="AlphaFoldDB" id="A0A4V1RJ33"/>
<gene>
    <name evidence="1" type="ORF">D3272_04800</name>
</gene>